<dbReference type="InterPro" id="IPR008271">
    <property type="entry name" value="Ser/Thr_kinase_AS"/>
</dbReference>
<reference evidence="10 11" key="1">
    <citation type="journal article" date="2018" name="Plant J.">
        <title>Genome sequences of Chlorella sorokiniana UTEX 1602 and Micractinium conductrix SAG 241.80: implications to maltose excretion by a green alga.</title>
        <authorList>
            <person name="Arriola M.B."/>
            <person name="Velmurugan N."/>
            <person name="Zhang Y."/>
            <person name="Plunkett M.H."/>
            <person name="Hondzo H."/>
            <person name="Barney B.M."/>
        </authorList>
    </citation>
    <scope>NUCLEOTIDE SEQUENCE [LARGE SCALE GENOMIC DNA]</scope>
    <source>
        <strain evidence="10 11">SAG 241.80</strain>
    </source>
</reference>
<comment type="caution">
    <text evidence="10">The sequence shown here is derived from an EMBL/GenBank/DDBJ whole genome shotgun (WGS) entry which is preliminary data.</text>
</comment>
<feature type="region of interest" description="Disordered" evidence="8">
    <location>
        <begin position="370"/>
        <end position="478"/>
    </location>
</feature>
<feature type="compositionally biased region" description="Gly residues" evidence="8">
    <location>
        <begin position="787"/>
        <end position="798"/>
    </location>
</feature>
<evidence type="ECO:0000256" key="8">
    <source>
        <dbReference type="SAM" id="MobiDB-lite"/>
    </source>
</evidence>
<evidence type="ECO:0000313" key="10">
    <source>
        <dbReference type="EMBL" id="PSC74049.1"/>
    </source>
</evidence>
<keyword evidence="5" id="KW-0106">Calcium</keyword>
<dbReference type="InterPro" id="IPR017441">
    <property type="entry name" value="Protein_kinase_ATP_BS"/>
</dbReference>
<name>A0A2P6VIY6_9CHLO</name>
<dbReference type="InterPro" id="IPR011992">
    <property type="entry name" value="EF-hand-dom_pair"/>
</dbReference>
<proteinExistence type="predicted"/>
<dbReference type="AlphaFoldDB" id="A0A2P6VIY6"/>
<dbReference type="PROSITE" id="PS50011">
    <property type="entry name" value="PROTEIN_KINASE_DOM"/>
    <property type="match status" value="1"/>
</dbReference>
<sequence length="998" mass="106585">MPRIDIWDVEAAKNEPAVDCGFPRDLETRYEWGRVLGKGGFGLVRTVVEKRSGIEFACKSVSKTLDIPNLSPQKQAQHLDNIKREIKILTRLRGTLSVVHFKGAYEDDHSIHMVMELCRGGELVHEIGRRPYTEKTVAGYMRAVLHTLAQCHSHRILHRDIKPGNFMLLTADEESPLKAIDFGLAVFFDPDKLPRTDLGLEGTPWFMAPETLSSQTFPSSDVWAAGVMAYQLLSGYLPFDDPRNPNAPSLSAIWKGILTEQPSFRRSAWKEVSEEAKDFVKALLDKDHTKRPSAKEALRHPWLSAAFHEAKQRPLSATVVQRIQRFAQTNVLRRTILELIAQELLKLMPAMSPTVHGPGEYGYMAVQQPAHLDGSSPRSPPAPGGVDGQAQPGEVFPMSPDAEGGLATLQACPFSSPDVGRSASINIAGRPPRPSLDSVGGGSSHGGDSFRAGSLLGRLAQRGPGGSAHGGRLFRRSPSTQQLQLLARGIERSCGSASVHGPGDYFRVMRQASELAAMSSGHGSTDYLRVAPRTQDERLAARKAARLSLDTSAHGGDDYHRLLHQLETIDHKHKLAGGSMRQADSAGSLLTSQVATAQQQEQQQQQQQQPAAQQEQQQQEQQQQQGPAGWPQLAAQPGVAPAPAPAPAPVAAGSSEAAAADGEKAEQAPAAEERGRGRGAAKALLQRMSAEPSGSGCLPTLPESPTAAQQPDLAGSAAFGVAGGALGGPFGAEAAALAGGGADAGSRKRVSFAGGGGAEQPTPMALDAPQAPQGPTLATFSAAAATGSGGGGGKGSGPVGEITNPRDLEQLMRRMHFRSNKGLGPDDMSEGLRQLGYDLEPSEVAILMQQLDLDADGQVQAPEFVASQLDWAALQESKRDLWLECARRAFEGLEGSAAASGKLSVDALMATLRDKLPAQEVDYAVEDALLEAGYTDADEVDFDGFLRMLRIGSYDSLDALEQYDARYAGSMHGRHNMDLEDHRLESVPEETPRGAAGQ</sequence>
<dbReference type="SUPFAM" id="SSF56112">
    <property type="entry name" value="Protein kinase-like (PK-like)"/>
    <property type="match status" value="1"/>
</dbReference>
<feature type="compositionally biased region" description="Low complexity" evidence="8">
    <location>
        <begin position="601"/>
        <end position="639"/>
    </location>
</feature>
<evidence type="ECO:0000313" key="11">
    <source>
        <dbReference type="Proteomes" id="UP000239649"/>
    </source>
</evidence>
<dbReference type="GO" id="GO:0004674">
    <property type="term" value="F:protein serine/threonine kinase activity"/>
    <property type="evidence" value="ECO:0007669"/>
    <property type="project" value="UniProtKB-KW"/>
</dbReference>
<keyword evidence="3 7" id="KW-0547">Nucleotide-binding</keyword>
<accession>A0A2P6VIY6</accession>
<dbReference type="SMART" id="SM00220">
    <property type="entry name" value="S_TKc"/>
    <property type="match status" value="1"/>
</dbReference>
<evidence type="ECO:0000256" key="4">
    <source>
        <dbReference type="ARBA" id="ARBA00022777"/>
    </source>
</evidence>
<dbReference type="OrthoDB" id="40902at2759"/>
<feature type="compositionally biased region" description="Low complexity" evidence="8">
    <location>
        <begin position="649"/>
        <end position="660"/>
    </location>
</feature>
<keyword evidence="6 7" id="KW-0067">ATP-binding</keyword>
<evidence type="ECO:0000256" key="6">
    <source>
        <dbReference type="ARBA" id="ARBA00022840"/>
    </source>
</evidence>
<dbReference type="InterPro" id="IPR000719">
    <property type="entry name" value="Prot_kinase_dom"/>
</dbReference>
<dbReference type="SUPFAM" id="SSF81995">
    <property type="entry name" value="beta-sandwich domain of Sec23/24"/>
    <property type="match status" value="1"/>
</dbReference>
<dbReference type="InterPro" id="IPR018247">
    <property type="entry name" value="EF_Hand_1_Ca_BS"/>
</dbReference>
<evidence type="ECO:0000256" key="2">
    <source>
        <dbReference type="ARBA" id="ARBA00022679"/>
    </source>
</evidence>
<dbReference type="SUPFAM" id="SSF47473">
    <property type="entry name" value="EF-hand"/>
    <property type="match status" value="1"/>
</dbReference>
<feature type="domain" description="Protein kinase" evidence="9">
    <location>
        <begin position="30"/>
        <end position="303"/>
    </location>
</feature>
<dbReference type="GO" id="GO:0005524">
    <property type="term" value="F:ATP binding"/>
    <property type="evidence" value="ECO:0007669"/>
    <property type="project" value="UniProtKB-UniRule"/>
</dbReference>
<gene>
    <name evidence="10" type="ORF">C2E20_2668</name>
</gene>
<evidence type="ECO:0000256" key="5">
    <source>
        <dbReference type="ARBA" id="ARBA00022837"/>
    </source>
</evidence>
<feature type="compositionally biased region" description="Low complexity" evidence="8">
    <location>
        <begin position="774"/>
        <end position="786"/>
    </location>
</feature>
<dbReference type="PROSITE" id="PS00108">
    <property type="entry name" value="PROTEIN_KINASE_ST"/>
    <property type="match status" value="1"/>
</dbReference>
<dbReference type="EMBL" id="LHPF02000005">
    <property type="protein sequence ID" value="PSC74049.1"/>
    <property type="molecule type" value="Genomic_DNA"/>
</dbReference>
<organism evidence="10 11">
    <name type="scientific">Micractinium conductrix</name>
    <dbReference type="NCBI Taxonomy" id="554055"/>
    <lineage>
        <taxon>Eukaryota</taxon>
        <taxon>Viridiplantae</taxon>
        <taxon>Chlorophyta</taxon>
        <taxon>core chlorophytes</taxon>
        <taxon>Trebouxiophyceae</taxon>
        <taxon>Chlorellales</taxon>
        <taxon>Chlorellaceae</taxon>
        <taxon>Chlorella clade</taxon>
        <taxon>Micractinium</taxon>
    </lineage>
</organism>
<keyword evidence="2" id="KW-0808">Transferase</keyword>
<feature type="compositionally biased region" description="Basic and acidic residues" evidence="8">
    <location>
        <begin position="661"/>
        <end position="676"/>
    </location>
</feature>
<evidence type="ECO:0000256" key="7">
    <source>
        <dbReference type="PROSITE-ProRule" id="PRU10141"/>
    </source>
</evidence>
<feature type="binding site" evidence="7">
    <location>
        <position position="59"/>
    </location>
    <ligand>
        <name>ATP</name>
        <dbReference type="ChEBI" id="CHEBI:30616"/>
    </ligand>
</feature>
<evidence type="ECO:0000256" key="1">
    <source>
        <dbReference type="ARBA" id="ARBA00022527"/>
    </source>
</evidence>
<feature type="region of interest" description="Disordered" evidence="8">
    <location>
        <begin position="601"/>
        <end position="710"/>
    </location>
</feature>
<evidence type="ECO:0000259" key="9">
    <source>
        <dbReference type="PROSITE" id="PS50011"/>
    </source>
</evidence>
<dbReference type="PROSITE" id="PS00107">
    <property type="entry name" value="PROTEIN_KINASE_ATP"/>
    <property type="match status" value="1"/>
</dbReference>
<dbReference type="InterPro" id="IPR050205">
    <property type="entry name" value="CDPK_Ser/Thr_kinases"/>
</dbReference>
<evidence type="ECO:0000256" key="3">
    <source>
        <dbReference type="ARBA" id="ARBA00022741"/>
    </source>
</evidence>
<feature type="region of interest" description="Disordered" evidence="8">
    <location>
        <begin position="742"/>
        <end position="803"/>
    </location>
</feature>
<dbReference type="Gene3D" id="3.30.200.20">
    <property type="entry name" value="Phosphorylase Kinase, domain 1"/>
    <property type="match status" value="1"/>
</dbReference>
<dbReference type="Pfam" id="PF00069">
    <property type="entry name" value="Pkinase"/>
    <property type="match status" value="1"/>
</dbReference>
<keyword evidence="4 10" id="KW-0418">Kinase</keyword>
<keyword evidence="11" id="KW-1185">Reference proteome</keyword>
<dbReference type="PANTHER" id="PTHR24349">
    <property type="entry name" value="SERINE/THREONINE-PROTEIN KINASE"/>
    <property type="match status" value="1"/>
</dbReference>
<dbReference type="STRING" id="554055.A0A2P6VIY6"/>
<dbReference type="InterPro" id="IPR011009">
    <property type="entry name" value="Kinase-like_dom_sf"/>
</dbReference>
<dbReference type="Gene3D" id="1.10.510.10">
    <property type="entry name" value="Transferase(Phosphotransferase) domain 1"/>
    <property type="match status" value="1"/>
</dbReference>
<dbReference type="Proteomes" id="UP000239649">
    <property type="component" value="Unassembled WGS sequence"/>
</dbReference>
<protein>
    <submittedName>
        <fullName evidence="10">Calcium-dependent kinase 29</fullName>
    </submittedName>
</protein>
<dbReference type="Gene3D" id="1.10.238.10">
    <property type="entry name" value="EF-hand"/>
    <property type="match status" value="1"/>
</dbReference>
<dbReference type="PROSITE" id="PS00018">
    <property type="entry name" value="EF_HAND_1"/>
    <property type="match status" value="1"/>
</dbReference>
<keyword evidence="1" id="KW-0723">Serine/threonine-protein kinase</keyword>